<feature type="region of interest" description="Disordered" evidence="1">
    <location>
        <begin position="138"/>
        <end position="235"/>
    </location>
</feature>
<comment type="caution">
    <text evidence="3">The sequence shown here is derived from an EMBL/GenBank/DDBJ whole genome shotgun (WGS) entry which is preliminary data.</text>
</comment>
<evidence type="ECO:0000313" key="3">
    <source>
        <dbReference type="EMBL" id="EIW85690.1"/>
    </source>
</evidence>
<evidence type="ECO:0000313" key="4">
    <source>
        <dbReference type="Proteomes" id="UP000053558"/>
    </source>
</evidence>
<reference evidence="4" key="1">
    <citation type="journal article" date="2012" name="Science">
        <title>The Paleozoic origin of enzymatic lignin decomposition reconstructed from 31 fungal genomes.</title>
        <authorList>
            <person name="Floudas D."/>
            <person name="Binder M."/>
            <person name="Riley R."/>
            <person name="Barry K."/>
            <person name="Blanchette R.A."/>
            <person name="Henrissat B."/>
            <person name="Martinez A.T."/>
            <person name="Otillar R."/>
            <person name="Spatafora J.W."/>
            <person name="Yadav J.S."/>
            <person name="Aerts A."/>
            <person name="Benoit I."/>
            <person name="Boyd A."/>
            <person name="Carlson A."/>
            <person name="Copeland A."/>
            <person name="Coutinho P.M."/>
            <person name="de Vries R.P."/>
            <person name="Ferreira P."/>
            <person name="Findley K."/>
            <person name="Foster B."/>
            <person name="Gaskell J."/>
            <person name="Glotzer D."/>
            <person name="Gorecki P."/>
            <person name="Heitman J."/>
            <person name="Hesse C."/>
            <person name="Hori C."/>
            <person name="Igarashi K."/>
            <person name="Jurgens J.A."/>
            <person name="Kallen N."/>
            <person name="Kersten P."/>
            <person name="Kohler A."/>
            <person name="Kuees U."/>
            <person name="Kumar T.K.A."/>
            <person name="Kuo A."/>
            <person name="LaButti K."/>
            <person name="Larrondo L.F."/>
            <person name="Lindquist E."/>
            <person name="Ling A."/>
            <person name="Lombard V."/>
            <person name="Lucas S."/>
            <person name="Lundell T."/>
            <person name="Martin R."/>
            <person name="McLaughlin D.J."/>
            <person name="Morgenstern I."/>
            <person name="Morin E."/>
            <person name="Murat C."/>
            <person name="Nagy L.G."/>
            <person name="Nolan M."/>
            <person name="Ohm R.A."/>
            <person name="Patyshakuliyeva A."/>
            <person name="Rokas A."/>
            <person name="Ruiz-Duenas F.J."/>
            <person name="Sabat G."/>
            <person name="Salamov A."/>
            <person name="Samejima M."/>
            <person name="Schmutz J."/>
            <person name="Slot J.C."/>
            <person name="St John F."/>
            <person name="Stenlid J."/>
            <person name="Sun H."/>
            <person name="Sun S."/>
            <person name="Syed K."/>
            <person name="Tsang A."/>
            <person name="Wiebenga A."/>
            <person name="Young D."/>
            <person name="Pisabarro A."/>
            <person name="Eastwood D.C."/>
            <person name="Martin F."/>
            <person name="Cullen D."/>
            <person name="Grigoriev I.V."/>
            <person name="Hibbett D.S."/>
        </authorList>
    </citation>
    <scope>NUCLEOTIDE SEQUENCE [LARGE SCALE GENOMIC DNA]</scope>
    <source>
        <strain evidence="4">RWD-64-598 SS2</strain>
    </source>
</reference>
<dbReference type="Proteomes" id="UP000053558">
    <property type="component" value="Unassembled WGS sequence"/>
</dbReference>
<keyword evidence="2" id="KW-0732">Signal</keyword>
<organism evidence="3 4">
    <name type="scientific">Coniophora puteana (strain RWD-64-598)</name>
    <name type="common">Brown rot fungus</name>
    <dbReference type="NCBI Taxonomy" id="741705"/>
    <lineage>
        <taxon>Eukaryota</taxon>
        <taxon>Fungi</taxon>
        <taxon>Dikarya</taxon>
        <taxon>Basidiomycota</taxon>
        <taxon>Agaricomycotina</taxon>
        <taxon>Agaricomycetes</taxon>
        <taxon>Agaricomycetidae</taxon>
        <taxon>Boletales</taxon>
        <taxon>Coniophorineae</taxon>
        <taxon>Coniophoraceae</taxon>
        <taxon>Coniophora</taxon>
    </lineage>
</organism>
<feature type="compositionally biased region" description="Basic and acidic residues" evidence="1">
    <location>
        <begin position="200"/>
        <end position="214"/>
    </location>
</feature>
<evidence type="ECO:0000256" key="2">
    <source>
        <dbReference type="SAM" id="SignalP"/>
    </source>
</evidence>
<keyword evidence="4" id="KW-1185">Reference proteome</keyword>
<dbReference type="KEGG" id="cput:CONPUDRAFT_150485"/>
<sequence length="235" mass="25236">MQLSARLLALLSFILAAQQAFAAPIPCNDATDCLIARSGIKKGDLDLLPDSEEYARNKSKRAVPGVKSAYSDAVKSVGVRVHDGKYVNTFRNGVIPGIPSGTLKAASRRDVTETDSSFDELDGIEDAHDYAVKHNLLHHERDQAPPGNNGSDPINGTKRDISDLEPSPAARNTAPLATDAHGAIHHSRSLVPPSVATPPSEEKREEPDPLREVSTDGYLSDNGTNDLSERLVDLD</sequence>
<feature type="signal peptide" evidence="2">
    <location>
        <begin position="1"/>
        <end position="22"/>
    </location>
</feature>
<accession>A0A5M3N2S8</accession>
<protein>
    <submittedName>
        <fullName evidence="3">Uncharacterized protein</fullName>
    </submittedName>
</protein>
<gene>
    <name evidence="3" type="ORF">CONPUDRAFT_150485</name>
</gene>
<dbReference type="EMBL" id="JH711574">
    <property type="protein sequence ID" value="EIW85690.1"/>
    <property type="molecule type" value="Genomic_DNA"/>
</dbReference>
<dbReference type="AlphaFoldDB" id="A0A5M3N2S8"/>
<name>A0A5M3N2S8_CONPW</name>
<dbReference type="GeneID" id="19202694"/>
<evidence type="ECO:0000256" key="1">
    <source>
        <dbReference type="SAM" id="MobiDB-lite"/>
    </source>
</evidence>
<proteinExistence type="predicted"/>
<feature type="chain" id="PRO_5024355623" evidence="2">
    <location>
        <begin position="23"/>
        <end position="235"/>
    </location>
</feature>
<dbReference type="RefSeq" id="XP_007765101.1">
    <property type="nucleotide sequence ID" value="XM_007766911.1"/>
</dbReference>